<sequence length="139" mass="14974">MSERYALVDTAGVAVALPPDTRPGTHSAAAPAIRLERARGYTEFSRIDDRLGTPQPVVLTWREEAATEAELEARLRMYRSAARTAVWLTRAGRSALPVLGGHLDSRPVQDEYSNVADVTLTLAPGTTAASGTDGQEVVW</sequence>
<proteinExistence type="predicted"/>
<accession>A0A016QMP6</accession>
<name>A0A016QMP6_9DEIO</name>
<dbReference type="RefSeq" id="WP_034358589.1">
    <property type="nucleotide sequence ID" value="NZ_JHAC01000039.1"/>
</dbReference>
<reference evidence="1 2" key="1">
    <citation type="submission" date="2014-03" db="EMBL/GenBank/DDBJ databases">
        <title>Draft genome sequence of Deinococcus phoenicis 1P10ME.</title>
        <authorList>
            <person name="Stepanov V.G."/>
            <person name="Vaishampayan P."/>
            <person name="Venkateswaran K."/>
            <person name="Fox G.E."/>
        </authorList>
    </citation>
    <scope>NUCLEOTIDE SEQUENCE [LARGE SCALE GENOMIC DNA]</scope>
    <source>
        <strain evidence="1 2">1P10ME</strain>
    </source>
</reference>
<evidence type="ECO:0000313" key="1">
    <source>
        <dbReference type="EMBL" id="EYB67420.1"/>
    </source>
</evidence>
<dbReference type="AlphaFoldDB" id="A0A016QMP6"/>
<keyword evidence="2" id="KW-1185">Reference proteome</keyword>
<evidence type="ECO:0000313" key="2">
    <source>
        <dbReference type="Proteomes" id="UP000020492"/>
    </source>
</evidence>
<protein>
    <submittedName>
        <fullName evidence="1">Uncharacterized protein</fullName>
    </submittedName>
</protein>
<dbReference type="Proteomes" id="UP000020492">
    <property type="component" value="Unassembled WGS sequence"/>
</dbReference>
<gene>
    <name evidence="1" type="ORF">DEIPH_ctg041orf0019</name>
</gene>
<dbReference type="EMBL" id="JHAC01000039">
    <property type="protein sequence ID" value="EYB67420.1"/>
    <property type="molecule type" value="Genomic_DNA"/>
</dbReference>
<dbReference type="PATRIC" id="fig|1476583.3.peg.2523"/>
<comment type="caution">
    <text evidence="1">The sequence shown here is derived from an EMBL/GenBank/DDBJ whole genome shotgun (WGS) entry which is preliminary data.</text>
</comment>
<dbReference type="STRING" id="1476583.DEIPH_ctg041orf0019"/>
<organism evidence="1 2">
    <name type="scientific">Deinococcus phoenicis</name>
    <dbReference type="NCBI Taxonomy" id="1476583"/>
    <lineage>
        <taxon>Bacteria</taxon>
        <taxon>Thermotogati</taxon>
        <taxon>Deinococcota</taxon>
        <taxon>Deinococci</taxon>
        <taxon>Deinococcales</taxon>
        <taxon>Deinococcaceae</taxon>
        <taxon>Deinococcus</taxon>
    </lineage>
</organism>